<accession>A0A927FSE6</accession>
<dbReference type="SUPFAM" id="SSF52317">
    <property type="entry name" value="Class I glutamine amidotransferase-like"/>
    <property type="match status" value="1"/>
</dbReference>
<dbReference type="EMBL" id="JACYFU010000001">
    <property type="protein sequence ID" value="MBD8063878.1"/>
    <property type="molecule type" value="Genomic_DNA"/>
</dbReference>
<gene>
    <name evidence="2" type="ORF">IC608_00125</name>
</gene>
<organism evidence="2 3">
    <name type="scientific">Devosia oryzisoli</name>
    <dbReference type="NCBI Taxonomy" id="2774138"/>
    <lineage>
        <taxon>Bacteria</taxon>
        <taxon>Pseudomonadati</taxon>
        <taxon>Pseudomonadota</taxon>
        <taxon>Alphaproteobacteria</taxon>
        <taxon>Hyphomicrobiales</taxon>
        <taxon>Devosiaceae</taxon>
        <taxon>Devosia</taxon>
    </lineage>
</organism>
<dbReference type="RefSeq" id="WP_191772010.1">
    <property type="nucleotide sequence ID" value="NZ_JACYFU010000001.1"/>
</dbReference>
<dbReference type="Proteomes" id="UP000654108">
    <property type="component" value="Unassembled WGS sequence"/>
</dbReference>
<name>A0A927FSE6_9HYPH</name>
<sequence length="216" mass="24109">MRSALIVYGGWEGHDPEECAAIYRRWLHEDGFSVRMATETSAFADPSIHELSLIVPIFTMSKIAKEEVENLTAAVRGGVGLAGHHGGMSDAFREAVDYQFMVGGQWVAHPGNIIDYTVDVAKPDDPIMAGIKSFPYTSEQYYMHVDPAIEVLATTTFTGEHAPWIEGVVMPVVWKHRYGQGRVFHNTLGHRAKEFENSNMATIMRRGINWAAREEA</sequence>
<evidence type="ECO:0000259" key="1">
    <source>
        <dbReference type="Pfam" id="PF06283"/>
    </source>
</evidence>
<evidence type="ECO:0000313" key="3">
    <source>
        <dbReference type="Proteomes" id="UP000654108"/>
    </source>
</evidence>
<dbReference type="Gene3D" id="3.40.50.880">
    <property type="match status" value="1"/>
</dbReference>
<reference evidence="2" key="1">
    <citation type="submission" date="2020-09" db="EMBL/GenBank/DDBJ databases">
        <title>Genome seq and assembly of Devosia sp.</title>
        <authorList>
            <person name="Chhetri G."/>
        </authorList>
    </citation>
    <scope>NUCLEOTIDE SEQUENCE</scope>
    <source>
        <strain evidence="2">PTR5</strain>
    </source>
</reference>
<protein>
    <submittedName>
        <fullName evidence="2">ThuA domain-containing protein</fullName>
    </submittedName>
</protein>
<dbReference type="Pfam" id="PF06283">
    <property type="entry name" value="ThuA"/>
    <property type="match status" value="1"/>
</dbReference>
<dbReference type="PANTHER" id="PTHR40469:SF2">
    <property type="entry name" value="GALACTOSE-BINDING DOMAIN-LIKE SUPERFAMILY PROTEIN"/>
    <property type="match status" value="1"/>
</dbReference>
<feature type="domain" description="ThuA-like" evidence="1">
    <location>
        <begin position="4"/>
        <end position="211"/>
    </location>
</feature>
<dbReference type="AlphaFoldDB" id="A0A927FSE6"/>
<comment type="caution">
    <text evidence="2">The sequence shown here is derived from an EMBL/GenBank/DDBJ whole genome shotgun (WGS) entry which is preliminary data.</text>
</comment>
<evidence type="ECO:0000313" key="2">
    <source>
        <dbReference type="EMBL" id="MBD8063878.1"/>
    </source>
</evidence>
<keyword evidence="3" id="KW-1185">Reference proteome</keyword>
<dbReference type="InterPro" id="IPR029010">
    <property type="entry name" value="ThuA-like"/>
</dbReference>
<dbReference type="InterPro" id="IPR029062">
    <property type="entry name" value="Class_I_gatase-like"/>
</dbReference>
<dbReference type="PANTHER" id="PTHR40469">
    <property type="entry name" value="SECRETED GLYCOSYL HYDROLASE"/>
    <property type="match status" value="1"/>
</dbReference>
<proteinExistence type="predicted"/>